<dbReference type="GO" id="GO:0004017">
    <property type="term" value="F:AMP kinase activity"/>
    <property type="evidence" value="ECO:0007669"/>
    <property type="project" value="UniProtKB-UniRule"/>
</dbReference>
<feature type="binding site" evidence="10">
    <location>
        <position position="24"/>
    </location>
    <ligand>
        <name>ATP</name>
        <dbReference type="ChEBI" id="CHEBI:30616"/>
    </ligand>
</feature>
<dbReference type="SUPFAM" id="SSF52540">
    <property type="entry name" value="P-loop containing nucleoside triphosphate hydrolases"/>
    <property type="match status" value="1"/>
</dbReference>
<keyword evidence="4 10" id="KW-0698">rRNA processing</keyword>
<comment type="caution">
    <text evidence="11">The sequence shown here is derived from an EMBL/GenBank/DDBJ whole genome shotgun (WGS) entry which is preliminary data.</text>
</comment>
<comment type="caution">
    <text evidence="10">Lacks conserved residue(s) required for the propagation of feature annotation.</text>
</comment>
<dbReference type="Proteomes" id="UP000799536">
    <property type="component" value="Unassembled WGS sequence"/>
</dbReference>
<comment type="similarity">
    <text evidence="10">Belongs to the adenylate kinase family. AK6 subfamily.</text>
</comment>
<accession>A0A9P4MWI4</accession>
<dbReference type="GO" id="GO:0016887">
    <property type="term" value="F:ATP hydrolysis activity"/>
    <property type="evidence" value="ECO:0007669"/>
    <property type="project" value="UniProtKB-UniRule"/>
</dbReference>
<dbReference type="InterPro" id="IPR020618">
    <property type="entry name" value="Adenyl_kinase_AK6"/>
</dbReference>
<evidence type="ECO:0000256" key="6">
    <source>
        <dbReference type="ARBA" id="ARBA00022741"/>
    </source>
</evidence>
<evidence type="ECO:0000256" key="5">
    <source>
        <dbReference type="ARBA" id="ARBA00022679"/>
    </source>
</evidence>
<evidence type="ECO:0000256" key="3">
    <source>
        <dbReference type="ARBA" id="ARBA00022517"/>
    </source>
</evidence>
<dbReference type="AlphaFoldDB" id="A0A9P4MWI4"/>
<keyword evidence="7 10" id="KW-0418">Kinase</keyword>
<organism evidence="11 12">
    <name type="scientific">Delitschia confertaspora ATCC 74209</name>
    <dbReference type="NCBI Taxonomy" id="1513339"/>
    <lineage>
        <taxon>Eukaryota</taxon>
        <taxon>Fungi</taxon>
        <taxon>Dikarya</taxon>
        <taxon>Ascomycota</taxon>
        <taxon>Pezizomycotina</taxon>
        <taxon>Dothideomycetes</taxon>
        <taxon>Pleosporomycetidae</taxon>
        <taxon>Pleosporales</taxon>
        <taxon>Delitschiaceae</taxon>
        <taxon>Delitschia</taxon>
    </lineage>
</organism>
<dbReference type="Gene3D" id="3.40.50.300">
    <property type="entry name" value="P-loop containing nucleotide triphosphate hydrolases"/>
    <property type="match status" value="1"/>
</dbReference>
<dbReference type="PANTHER" id="PTHR12595:SF0">
    <property type="entry name" value="ADENYLATE KINASE ISOENZYME 6"/>
    <property type="match status" value="1"/>
</dbReference>
<dbReference type="GO" id="GO:0042274">
    <property type="term" value="P:ribosomal small subunit biogenesis"/>
    <property type="evidence" value="ECO:0007669"/>
    <property type="project" value="UniProtKB-UniRule"/>
</dbReference>
<dbReference type="GO" id="GO:0006364">
    <property type="term" value="P:rRNA processing"/>
    <property type="evidence" value="ECO:0007669"/>
    <property type="project" value="UniProtKB-KW"/>
</dbReference>
<feature type="region of interest" description="LID" evidence="10">
    <location>
        <begin position="117"/>
        <end position="127"/>
    </location>
</feature>
<dbReference type="HAMAP" id="MF_00039">
    <property type="entry name" value="Adenylate_kinase_AK6"/>
    <property type="match status" value="1"/>
</dbReference>
<evidence type="ECO:0000256" key="4">
    <source>
        <dbReference type="ARBA" id="ARBA00022552"/>
    </source>
</evidence>
<feature type="binding site" evidence="10">
    <location>
        <position position="25"/>
    </location>
    <ligand>
        <name>ATP</name>
        <dbReference type="ChEBI" id="CHEBI:30616"/>
    </ligand>
</feature>
<evidence type="ECO:0000256" key="9">
    <source>
        <dbReference type="ARBA" id="ARBA00023242"/>
    </source>
</evidence>
<comment type="catalytic activity">
    <reaction evidence="10">
        <text>ATP + H2O = ADP + phosphate + H(+)</text>
        <dbReference type="Rhea" id="RHEA:13065"/>
        <dbReference type="ChEBI" id="CHEBI:15377"/>
        <dbReference type="ChEBI" id="CHEBI:15378"/>
        <dbReference type="ChEBI" id="CHEBI:30616"/>
        <dbReference type="ChEBI" id="CHEBI:43474"/>
        <dbReference type="ChEBI" id="CHEBI:456216"/>
    </reaction>
</comment>
<comment type="subcellular location">
    <subcellularLocation>
        <location evidence="10">Cytoplasm</location>
    </subcellularLocation>
    <subcellularLocation>
        <location evidence="10">Nucleus</location>
    </subcellularLocation>
</comment>
<keyword evidence="9 10" id="KW-0539">Nucleus</keyword>
<keyword evidence="6 10" id="KW-0547">Nucleotide-binding</keyword>
<feature type="region of interest" description="NMPbind" evidence="10">
    <location>
        <begin position="40"/>
        <end position="63"/>
    </location>
</feature>
<evidence type="ECO:0000256" key="7">
    <source>
        <dbReference type="ARBA" id="ARBA00022777"/>
    </source>
</evidence>
<comment type="subunit">
    <text evidence="10">Interacts with small ribosomal subunit protein uS11. Not a structural component of 43S pre-ribosomes, but transiently interacts with them by binding to uS11.</text>
</comment>
<protein>
    <recommendedName>
        <fullName evidence="10">Adenylate kinase isoenzyme 6 homolog</fullName>
        <shortName evidence="10">AK6</shortName>
        <ecNumber evidence="10">2.7.4.3</ecNumber>
    </recommendedName>
    <alternativeName>
        <fullName evidence="10">Dual activity adenylate kinase/ATPase</fullName>
        <shortName evidence="10">AK/ATPase</shortName>
    </alternativeName>
</protein>
<keyword evidence="8 10" id="KW-0067">ATP-binding</keyword>
<reference evidence="11" key="1">
    <citation type="journal article" date="2020" name="Stud. Mycol.">
        <title>101 Dothideomycetes genomes: a test case for predicting lifestyles and emergence of pathogens.</title>
        <authorList>
            <person name="Haridas S."/>
            <person name="Albert R."/>
            <person name="Binder M."/>
            <person name="Bloem J."/>
            <person name="Labutti K."/>
            <person name="Salamov A."/>
            <person name="Andreopoulos B."/>
            <person name="Baker S."/>
            <person name="Barry K."/>
            <person name="Bills G."/>
            <person name="Bluhm B."/>
            <person name="Cannon C."/>
            <person name="Castanera R."/>
            <person name="Culley D."/>
            <person name="Daum C."/>
            <person name="Ezra D."/>
            <person name="Gonzalez J."/>
            <person name="Henrissat B."/>
            <person name="Kuo A."/>
            <person name="Liang C."/>
            <person name="Lipzen A."/>
            <person name="Lutzoni F."/>
            <person name="Magnuson J."/>
            <person name="Mondo S."/>
            <person name="Nolan M."/>
            <person name="Ohm R."/>
            <person name="Pangilinan J."/>
            <person name="Park H.-J."/>
            <person name="Ramirez L."/>
            <person name="Alfaro M."/>
            <person name="Sun H."/>
            <person name="Tritt A."/>
            <person name="Yoshinaga Y."/>
            <person name="Zwiers L.-H."/>
            <person name="Turgeon B."/>
            <person name="Goodwin S."/>
            <person name="Spatafora J."/>
            <person name="Crous P."/>
            <person name="Grigoriev I."/>
        </authorList>
    </citation>
    <scope>NUCLEOTIDE SEQUENCE</scope>
    <source>
        <strain evidence="11">ATCC 74209</strain>
    </source>
</reference>
<sequence length="184" mass="21015">MAPESNTRKNPNIIITGTPGVGKSTHAELLARETGFKLLSVNQIVKDEEFHEGKDEVLKSWIVDEDKLLDYLEPIMSSSEGGNILDWHACDIFPERWIDLVIVLRCESSVLYDRLKQRGYEGQKLEENIDAEIMQVLLDEARESYDEEIVVELRSDGEVGEVDSNVERIQGWVENWKKDHGTAE</sequence>
<keyword evidence="5 10" id="KW-0808">Transferase</keyword>
<dbReference type="Pfam" id="PF13238">
    <property type="entry name" value="AAA_18"/>
    <property type="match status" value="1"/>
</dbReference>
<dbReference type="FunFam" id="3.40.50.300:FF:000372">
    <property type="entry name" value="Adenylate kinase isoenzyme 6 homolog"/>
    <property type="match status" value="1"/>
</dbReference>
<dbReference type="EC" id="2.7.4.3" evidence="10"/>
<keyword evidence="11" id="KW-0378">Hydrolase</keyword>
<evidence type="ECO:0000256" key="2">
    <source>
        <dbReference type="ARBA" id="ARBA00022490"/>
    </source>
</evidence>
<evidence type="ECO:0000256" key="1">
    <source>
        <dbReference type="ARBA" id="ARBA00000582"/>
    </source>
</evidence>
<feature type="binding site" evidence="10">
    <location>
        <position position="20"/>
    </location>
    <ligand>
        <name>ATP</name>
        <dbReference type="ChEBI" id="CHEBI:30616"/>
    </ligand>
</feature>
<evidence type="ECO:0000313" key="11">
    <source>
        <dbReference type="EMBL" id="KAF2205806.1"/>
    </source>
</evidence>
<dbReference type="GO" id="GO:0005737">
    <property type="term" value="C:cytoplasm"/>
    <property type="evidence" value="ECO:0007669"/>
    <property type="project" value="UniProtKB-SubCell"/>
</dbReference>
<dbReference type="EMBL" id="ML993849">
    <property type="protein sequence ID" value="KAF2205806.1"/>
    <property type="molecule type" value="Genomic_DNA"/>
</dbReference>
<gene>
    <name evidence="11" type="ORF">GQ43DRAFT_210224</name>
</gene>
<keyword evidence="12" id="KW-1185">Reference proteome</keyword>
<evidence type="ECO:0000256" key="10">
    <source>
        <dbReference type="HAMAP-Rule" id="MF_03173"/>
    </source>
</evidence>
<dbReference type="OrthoDB" id="10251185at2759"/>
<keyword evidence="2 10" id="KW-0963">Cytoplasm</keyword>
<evidence type="ECO:0000256" key="8">
    <source>
        <dbReference type="ARBA" id="ARBA00022840"/>
    </source>
</evidence>
<dbReference type="GO" id="GO:0005524">
    <property type="term" value="F:ATP binding"/>
    <property type="evidence" value="ECO:0007669"/>
    <property type="project" value="UniProtKB-KW"/>
</dbReference>
<feature type="binding site" evidence="10">
    <location>
        <position position="22"/>
    </location>
    <ligand>
        <name>ATP</name>
        <dbReference type="ChEBI" id="CHEBI:30616"/>
    </ligand>
</feature>
<evidence type="ECO:0000313" key="12">
    <source>
        <dbReference type="Proteomes" id="UP000799536"/>
    </source>
</evidence>
<name>A0A9P4MWI4_9PLEO</name>
<feature type="binding site" evidence="10">
    <location>
        <position position="118"/>
    </location>
    <ligand>
        <name>ATP</name>
        <dbReference type="ChEBI" id="CHEBI:30616"/>
    </ligand>
</feature>
<dbReference type="InterPro" id="IPR027417">
    <property type="entry name" value="P-loop_NTPase"/>
</dbReference>
<proteinExistence type="inferred from homology"/>
<keyword evidence="3 10" id="KW-0690">Ribosome biogenesis</keyword>
<comment type="function">
    <text evidence="10">Broad-specificity nucleoside monophosphate (NMP) kinase that catalyzes the reversible transfer of the terminal phosphate group between nucleoside triphosphates and monophosphates. Has also ATPase activity. Involved in the late cytoplasmic maturation steps of the 40S ribosomal particles, specifically 18S rRNA maturation. While NMP activity is not required for ribosome maturation, ATPase activity is. Associates transiently with small ribosomal subunit protein uS11. ATP hydrolysis breaks the interaction with uS11. May temporarily remove uS11 from the ribosome to enable a conformational change of the ribosomal RNA that is needed for the final maturation step of the small ribosomal subunit. Its NMP activity may have a role in nuclear energy homeostasis.</text>
</comment>
<dbReference type="PANTHER" id="PTHR12595">
    <property type="entry name" value="POS9-ACTIVATING FACTOR FAP7-RELATED"/>
    <property type="match status" value="1"/>
</dbReference>
<feature type="binding site" evidence="10">
    <location>
        <position position="23"/>
    </location>
    <ligand>
        <name>ATP</name>
        <dbReference type="ChEBI" id="CHEBI:30616"/>
    </ligand>
</feature>
<dbReference type="GO" id="GO:0005634">
    <property type="term" value="C:nucleus"/>
    <property type="evidence" value="ECO:0007669"/>
    <property type="project" value="UniProtKB-SubCell"/>
</dbReference>
<comment type="catalytic activity">
    <reaction evidence="1 10">
        <text>AMP + ATP = 2 ADP</text>
        <dbReference type="Rhea" id="RHEA:12973"/>
        <dbReference type="ChEBI" id="CHEBI:30616"/>
        <dbReference type="ChEBI" id="CHEBI:456215"/>
        <dbReference type="ChEBI" id="CHEBI:456216"/>
        <dbReference type="EC" id="2.7.4.3"/>
    </reaction>
</comment>